<evidence type="ECO:0000313" key="3">
    <source>
        <dbReference type="Proteomes" id="UP000578686"/>
    </source>
</evidence>
<organism evidence="2 3">
    <name type="scientific">Streptomyces lonarensis</name>
    <dbReference type="NCBI Taxonomy" id="700599"/>
    <lineage>
        <taxon>Bacteria</taxon>
        <taxon>Bacillati</taxon>
        <taxon>Actinomycetota</taxon>
        <taxon>Actinomycetes</taxon>
        <taxon>Kitasatosporales</taxon>
        <taxon>Streptomycetaceae</taxon>
        <taxon>Streptomyces</taxon>
    </lineage>
</organism>
<keyword evidence="3" id="KW-1185">Reference proteome</keyword>
<sequence length="105" mass="11298">MPETPYLLAAVAVTVAVTWALRALPFVALAPLRESRTLHYLGLRMPTGVLVVLVVYCLRDVPYAANAWMAPAAALAVTAGLHLWRRNVLLSITAGTAVHVVLLNL</sequence>
<proteinExistence type="predicted"/>
<feature type="transmembrane region" description="Helical" evidence="1">
    <location>
        <begin position="6"/>
        <end position="29"/>
    </location>
</feature>
<feature type="transmembrane region" description="Helical" evidence="1">
    <location>
        <begin position="41"/>
        <end position="59"/>
    </location>
</feature>
<comment type="caution">
    <text evidence="2">The sequence shown here is derived from an EMBL/GenBank/DDBJ whole genome shotgun (WGS) entry which is preliminary data.</text>
</comment>
<dbReference type="EMBL" id="JAAVJD010000071">
    <property type="protein sequence ID" value="NJQ06206.1"/>
    <property type="molecule type" value="Genomic_DNA"/>
</dbReference>
<evidence type="ECO:0000313" key="2">
    <source>
        <dbReference type="EMBL" id="NJQ06206.1"/>
    </source>
</evidence>
<feature type="transmembrane region" description="Helical" evidence="1">
    <location>
        <begin position="65"/>
        <end position="84"/>
    </location>
</feature>
<reference evidence="2 3" key="1">
    <citation type="submission" date="2020-03" db="EMBL/GenBank/DDBJ databases">
        <title>Draft genome of Streptomyces sp. ventii, isolated from the Axial Seamount in the Pacific Ocean, and resequencing of the two type strains Streptomyces lonarensis strain NCL 716 and Streptomyces bohaiensis strain 11A07.</title>
        <authorList>
            <person name="Loughran R.M."/>
            <person name="Pfannmuller K.M."/>
            <person name="Wasson B.J."/>
            <person name="Deadmond M.C."/>
            <person name="Paddock B.E."/>
            <person name="Koyack M.J."/>
            <person name="Gallegos D.A."/>
            <person name="Mitchell E.A."/>
            <person name="Ushijima B."/>
            <person name="Saw J.H."/>
            <person name="Mcphail K.L."/>
            <person name="Videau P."/>
        </authorList>
    </citation>
    <scope>NUCLEOTIDE SEQUENCE [LARGE SCALE GENOMIC DNA]</scope>
    <source>
        <strain evidence="2 3">NCL716</strain>
    </source>
</reference>
<gene>
    <name evidence="2" type="ORF">HCN56_11585</name>
</gene>
<accession>A0A7X6HZ28</accession>
<name>A0A7X6HZ28_9ACTN</name>
<dbReference type="Pfam" id="PF05437">
    <property type="entry name" value="AzlD"/>
    <property type="match status" value="1"/>
</dbReference>
<dbReference type="RefSeq" id="WP_167970072.1">
    <property type="nucleotide sequence ID" value="NZ_BHZG01000073.1"/>
</dbReference>
<protein>
    <submittedName>
        <fullName evidence="2">Branched-chain amino acid ABC transporter</fullName>
    </submittedName>
</protein>
<dbReference type="AlphaFoldDB" id="A0A7X6HZ28"/>
<dbReference type="Proteomes" id="UP000578686">
    <property type="component" value="Unassembled WGS sequence"/>
</dbReference>
<keyword evidence="1" id="KW-1133">Transmembrane helix</keyword>
<evidence type="ECO:0000256" key="1">
    <source>
        <dbReference type="SAM" id="Phobius"/>
    </source>
</evidence>
<dbReference type="InterPro" id="IPR008407">
    <property type="entry name" value="Brnchd-chn_aa_trnsp_AzlD"/>
</dbReference>
<keyword evidence="1" id="KW-0472">Membrane</keyword>
<dbReference type="PIRSF" id="PIRSF003203">
    <property type="entry name" value="AzlD"/>
    <property type="match status" value="1"/>
</dbReference>
<keyword evidence="1" id="KW-0812">Transmembrane</keyword>